<keyword evidence="1" id="KW-0812">Transmembrane</keyword>
<organism evidence="3 4">
    <name type="scientific">Piromyces finnis</name>
    <dbReference type="NCBI Taxonomy" id="1754191"/>
    <lineage>
        <taxon>Eukaryota</taxon>
        <taxon>Fungi</taxon>
        <taxon>Fungi incertae sedis</taxon>
        <taxon>Chytridiomycota</taxon>
        <taxon>Chytridiomycota incertae sedis</taxon>
        <taxon>Neocallimastigomycetes</taxon>
        <taxon>Neocallimastigales</taxon>
        <taxon>Neocallimastigaceae</taxon>
        <taxon>Piromyces</taxon>
    </lineage>
</organism>
<sequence length="536" mass="62359">MKSLFFTILTFTQTLLIKALNPNLQFKYANTIIYEQPVKEIQVLKYKLENVYYIIYEEKFADSPIYHRGLIDTYEKIYCSDGNSCRFFAKPLKQTAVDSSQIIRFFEYFGTDIIKYLGNVGHITSGCAYNNAMFLEAKDNPEVLPIDGFFYTDPNSNFVKAYKDQSIYFNGINENTPMAKFEWIKFISVFYGLEKEATNIFESVLAQYNCNKNLIQNNKLFASLRVAWLTSQAPNKERWFTNDYEYVKALLADAGATLNHDKEITSYKNVKSVLSQSHFLIDISSESSGEYKITDFYDQYRYNINDDLLLLREKNIIRNDAARSEDGVRTWEDDYMAFPHLVLLDLIYWFHPRLFVDNGYNSNIVKKLYGDISVQNSTQDAASLIQSITNGNNTNSANNTVVNDTENTEANKLRKRNHISHNVSSYWFRNIPRNTNFKIIPKEGCPSVLSSYVTNNICLSDVYFKGDYDEYAAFDDVMTQVKNYAIIYYPIIGIVVIFSLILGFIFLKMFRKRQLEKKGYNDNQKILYDNEGFMEF</sequence>
<evidence type="ECO:0000313" key="4">
    <source>
        <dbReference type="Proteomes" id="UP000193719"/>
    </source>
</evidence>
<feature type="signal peptide" evidence="2">
    <location>
        <begin position="1"/>
        <end position="19"/>
    </location>
</feature>
<comment type="caution">
    <text evidence="3">The sequence shown here is derived from an EMBL/GenBank/DDBJ whole genome shotgun (WGS) entry which is preliminary data.</text>
</comment>
<evidence type="ECO:0000256" key="1">
    <source>
        <dbReference type="SAM" id="Phobius"/>
    </source>
</evidence>
<feature type="transmembrane region" description="Helical" evidence="1">
    <location>
        <begin position="486"/>
        <end position="507"/>
    </location>
</feature>
<protein>
    <recommendedName>
        <fullName evidence="5">Periplasmic binding protein-like II</fullName>
    </recommendedName>
</protein>
<reference evidence="3 4" key="2">
    <citation type="submission" date="2016-08" db="EMBL/GenBank/DDBJ databases">
        <title>Pervasive Adenine N6-methylation of Active Genes in Fungi.</title>
        <authorList>
            <consortium name="DOE Joint Genome Institute"/>
            <person name="Mondo S.J."/>
            <person name="Dannebaum R.O."/>
            <person name="Kuo R.C."/>
            <person name="Labutti K."/>
            <person name="Haridas S."/>
            <person name="Kuo A."/>
            <person name="Salamov A."/>
            <person name="Ahrendt S.R."/>
            <person name="Lipzen A."/>
            <person name="Sullivan W."/>
            <person name="Andreopoulos W.B."/>
            <person name="Clum A."/>
            <person name="Lindquist E."/>
            <person name="Daum C."/>
            <person name="Ramamoorthy G.K."/>
            <person name="Gryganskyi A."/>
            <person name="Culley D."/>
            <person name="Magnuson J.K."/>
            <person name="James T.Y."/>
            <person name="O'Malley M.A."/>
            <person name="Stajich J.E."/>
            <person name="Spatafora J.W."/>
            <person name="Visel A."/>
            <person name="Grigoriev I.V."/>
        </authorList>
    </citation>
    <scope>NUCLEOTIDE SEQUENCE [LARGE SCALE GENOMIC DNA]</scope>
    <source>
        <strain evidence="4">finn</strain>
    </source>
</reference>
<dbReference type="STRING" id="1754191.A0A1Y1VIK0"/>
<evidence type="ECO:0000313" key="3">
    <source>
        <dbReference type="EMBL" id="ORX56518.1"/>
    </source>
</evidence>
<dbReference type="EMBL" id="MCFH01000007">
    <property type="protein sequence ID" value="ORX56518.1"/>
    <property type="molecule type" value="Genomic_DNA"/>
</dbReference>
<proteinExistence type="predicted"/>
<name>A0A1Y1VIK0_9FUNG</name>
<keyword evidence="2" id="KW-0732">Signal</keyword>
<dbReference type="Proteomes" id="UP000193719">
    <property type="component" value="Unassembled WGS sequence"/>
</dbReference>
<dbReference type="PANTHER" id="PTHR38360:SF1">
    <property type="entry name" value="F12P19.7"/>
    <property type="match status" value="1"/>
</dbReference>
<keyword evidence="1" id="KW-0472">Membrane</keyword>
<evidence type="ECO:0008006" key="5">
    <source>
        <dbReference type="Google" id="ProtNLM"/>
    </source>
</evidence>
<accession>A0A1Y1VIK0</accession>
<feature type="chain" id="PRO_5013231510" description="Periplasmic binding protein-like II" evidence="2">
    <location>
        <begin position="20"/>
        <end position="536"/>
    </location>
</feature>
<dbReference type="AlphaFoldDB" id="A0A1Y1VIK0"/>
<dbReference type="PANTHER" id="PTHR38360">
    <property type="entry name" value="OS03G0120000 PROTEIN"/>
    <property type="match status" value="1"/>
</dbReference>
<keyword evidence="1" id="KW-1133">Transmembrane helix</keyword>
<evidence type="ECO:0000256" key="2">
    <source>
        <dbReference type="SAM" id="SignalP"/>
    </source>
</evidence>
<keyword evidence="4" id="KW-1185">Reference proteome</keyword>
<reference evidence="3 4" key="1">
    <citation type="submission" date="2016-08" db="EMBL/GenBank/DDBJ databases">
        <title>Genomes of anaerobic fungi encode conserved fungal cellulosomes for biomass hydrolysis.</title>
        <authorList>
            <consortium name="DOE Joint Genome Institute"/>
            <person name="Haitjema C.H."/>
            <person name="Gilmore S.P."/>
            <person name="Henske J.K."/>
            <person name="Solomon K.V."/>
            <person name="De Groot R."/>
            <person name="Kuo A."/>
            <person name="Mondo S.J."/>
            <person name="Salamov A.A."/>
            <person name="Labutti K."/>
            <person name="Zhao Z."/>
            <person name="Chiniquy J."/>
            <person name="Barry K."/>
            <person name="Brewer H.M."/>
            <person name="Purvine S.O."/>
            <person name="Wright A.T."/>
            <person name="Boxma B."/>
            <person name="Van Alen T."/>
            <person name="Hackstein J.H."/>
            <person name="Baker S.E."/>
            <person name="Grigoriev I.V."/>
            <person name="O'Malley M.A."/>
        </authorList>
    </citation>
    <scope>NUCLEOTIDE SEQUENCE [LARGE SCALE GENOMIC DNA]</scope>
    <source>
        <strain evidence="4">finn</strain>
    </source>
</reference>
<gene>
    <name evidence="3" type="ORF">BCR36DRAFT_580828</name>
</gene>
<dbReference type="OrthoDB" id="2130912at2759"/>